<comment type="caution">
    <text evidence="2">The sequence shown here is derived from an EMBL/GenBank/DDBJ whole genome shotgun (WGS) entry which is preliminary data.</text>
</comment>
<dbReference type="Proteomes" id="UP000245956">
    <property type="component" value="Unassembled WGS sequence"/>
</dbReference>
<reference evidence="2 3" key="1">
    <citation type="journal article" date="2016" name="Front. Microbiol.">
        <title>Genome and transcriptome sequences reveal the specific parasitism of the nematophagous Purpureocillium lilacinum 36-1.</title>
        <authorList>
            <person name="Xie J."/>
            <person name="Li S."/>
            <person name="Mo C."/>
            <person name="Xiao X."/>
            <person name="Peng D."/>
            <person name="Wang G."/>
            <person name="Xiao Y."/>
        </authorList>
    </citation>
    <scope>NUCLEOTIDE SEQUENCE [LARGE SCALE GENOMIC DNA]</scope>
    <source>
        <strain evidence="2 3">36-1</strain>
    </source>
</reference>
<dbReference type="AlphaFoldDB" id="A0A2U3E4C7"/>
<evidence type="ECO:0000256" key="1">
    <source>
        <dbReference type="SAM" id="SignalP"/>
    </source>
</evidence>
<organism evidence="2 3">
    <name type="scientific">Purpureocillium lilacinum</name>
    <name type="common">Paecilomyces lilacinus</name>
    <dbReference type="NCBI Taxonomy" id="33203"/>
    <lineage>
        <taxon>Eukaryota</taxon>
        <taxon>Fungi</taxon>
        <taxon>Dikarya</taxon>
        <taxon>Ascomycota</taxon>
        <taxon>Pezizomycotina</taxon>
        <taxon>Sordariomycetes</taxon>
        <taxon>Hypocreomycetidae</taxon>
        <taxon>Hypocreales</taxon>
        <taxon>Ophiocordycipitaceae</taxon>
        <taxon>Purpureocillium</taxon>
    </lineage>
</organism>
<evidence type="ECO:0000313" key="2">
    <source>
        <dbReference type="EMBL" id="PWI69347.1"/>
    </source>
</evidence>
<keyword evidence="1" id="KW-0732">Signal</keyword>
<feature type="signal peptide" evidence="1">
    <location>
        <begin position="1"/>
        <end position="15"/>
    </location>
</feature>
<dbReference type="EMBL" id="LCWV01000012">
    <property type="protein sequence ID" value="PWI69347.1"/>
    <property type="molecule type" value="Genomic_DNA"/>
</dbReference>
<sequence>MKFQLMLLSLSAAAALPSMSPALEERELTWNDVPACKDGGHLPDDVFKYADDCRQKCFGREEDGGKNKYGVCAGYCRTAARLGSFKCFGQQITS</sequence>
<gene>
    <name evidence="2" type="ORF">PCL_00994</name>
</gene>
<evidence type="ECO:0000313" key="3">
    <source>
        <dbReference type="Proteomes" id="UP000245956"/>
    </source>
</evidence>
<protein>
    <submittedName>
        <fullName evidence="2">Uncharacterized protein</fullName>
    </submittedName>
</protein>
<accession>A0A2U3E4C7</accession>
<proteinExistence type="predicted"/>
<feature type="chain" id="PRO_5015582128" evidence="1">
    <location>
        <begin position="16"/>
        <end position="94"/>
    </location>
</feature>
<name>A0A2U3E4C7_PURLI</name>